<name>A0A5C3QWE7_9AGAR</name>
<evidence type="ECO:0000256" key="1">
    <source>
        <dbReference type="SAM" id="MobiDB-lite"/>
    </source>
</evidence>
<feature type="region of interest" description="Disordered" evidence="1">
    <location>
        <begin position="1"/>
        <end position="24"/>
    </location>
</feature>
<dbReference type="AlphaFoldDB" id="A0A5C3QWE7"/>
<dbReference type="Proteomes" id="UP000305067">
    <property type="component" value="Unassembled WGS sequence"/>
</dbReference>
<organism evidence="2 3">
    <name type="scientific">Pterulicium gracile</name>
    <dbReference type="NCBI Taxonomy" id="1884261"/>
    <lineage>
        <taxon>Eukaryota</taxon>
        <taxon>Fungi</taxon>
        <taxon>Dikarya</taxon>
        <taxon>Basidiomycota</taxon>
        <taxon>Agaricomycotina</taxon>
        <taxon>Agaricomycetes</taxon>
        <taxon>Agaricomycetidae</taxon>
        <taxon>Agaricales</taxon>
        <taxon>Pleurotineae</taxon>
        <taxon>Pterulaceae</taxon>
        <taxon>Pterulicium</taxon>
    </lineage>
</organism>
<reference evidence="2 3" key="1">
    <citation type="journal article" date="2019" name="Nat. Ecol. Evol.">
        <title>Megaphylogeny resolves global patterns of mushroom evolution.</title>
        <authorList>
            <person name="Varga T."/>
            <person name="Krizsan K."/>
            <person name="Foldi C."/>
            <person name="Dima B."/>
            <person name="Sanchez-Garcia M."/>
            <person name="Sanchez-Ramirez S."/>
            <person name="Szollosi G.J."/>
            <person name="Szarkandi J.G."/>
            <person name="Papp V."/>
            <person name="Albert L."/>
            <person name="Andreopoulos W."/>
            <person name="Angelini C."/>
            <person name="Antonin V."/>
            <person name="Barry K.W."/>
            <person name="Bougher N.L."/>
            <person name="Buchanan P."/>
            <person name="Buyck B."/>
            <person name="Bense V."/>
            <person name="Catcheside P."/>
            <person name="Chovatia M."/>
            <person name="Cooper J."/>
            <person name="Damon W."/>
            <person name="Desjardin D."/>
            <person name="Finy P."/>
            <person name="Geml J."/>
            <person name="Haridas S."/>
            <person name="Hughes K."/>
            <person name="Justo A."/>
            <person name="Karasinski D."/>
            <person name="Kautmanova I."/>
            <person name="Kiss B."/>
            <person name="Kocsube S."/>
            <person name="Kotiranta H."/>
            <person name="LaButti K.M."/>
            <person name="Lechner B.E."/>
            <person name="Liimatainen K."/>
            <person name="Lipzen A."/>
            <person name="Lukacs Z."/>
            <person name="Mihaltcheva S."/>
            <person name="Morgado L.N."/>
            <person name="Niskanen T."/>
            <person name="Noordeloos M.E."/>
            <person name="Ohm R.A."/>
            <person name="Ortiz-Santana B."/>
            <person name="Ovrebo C."/>
            <person name="Racz N."/>
            <person name="Riley R."/>
            <person name="Savchenko A."/>
            <person name="Shiryaev A."/>
            <person name="Soop K."/>
            <person name="Spirin V."/>
            <person name="Szebenyi C."/>
            <person name="Tomsovsky M."/>
            <person name="Tulloss R.E."/>
            <person name="Uehling J."/>
            <person name="Grigoriev I.V."/>
            <person name="Vagvolgyi C."/>
            <person name="Papp T."/>
            <person name="Martin F.M."/>
            <person name="Miettinen O."/>
            <person name="Hibbett D.S."/>
            <person name="Nagy L.G."/>
        </authorList>
    </citation>
    <scope>NUCLEOTIDE SEQUENCE [LARGE SCALE GENOMIC DNA]</scope>
    <source>
        <strain evidence="2 3">CBS 309.79</strain>
    </source>
</reference>
<gene>
    <name evidence="2" type="ORF">BDV98DRAFT_601046</name>
</gene>
<sequence>MHMRMQSPPILARGRQSPQAVTPDRVARRMCSGRRLESKSFSLLSATISSLPSTRKGLTGLARMQCKRLAADISVLSSSGGKLHSRGPLKLVISMAGNMLVSSSLGSSYMGHIPGQRFLKWKQRPIRVRKEVPSAPLSVSGVFKPSKLPPLFLARFTDMLNPQPVAHQL</sequence>
<dbReference type="EMBL" id="ML178816">
    <property type="protein sequence ID" value="TFL05708.1"/>
    <property type="molecule type" value="Genomic_DNA"/>
</dbReference>
<evidence type="ECO:0000313" key="3">
    <source>
        <dbReference type="Proteomes" id="UP000305067"/>
    </source>
</evidence>
<evidence type="ECO:0000313" key="2">
    <source>
        <dbReference type="EMBL" id="TFL05708.1"/>
    </source>
</evidence>
<protein>
    <submittedName>
        <fullName evidence="2">Uncharacterized protein</fullName>
    </submittedName>
</protein>
<proteinExistence type="predicted"/>
<accession>A0A5C3QWE7</accession>
<keyword evidence="3" id="KW-1185">Reference proteome</keyword>